<evidence type="ECO:0000256" key="5">
    <source>
        <dbReference type="PIRSR" id="PIRSR036289-51"/>
    </source>
</evidence>
<feature type="binding site" evidence="5">
    <location>
        <begin position="342"/>
        <end position="343"/>
    </location>
    <ligand>
        <name>substrate</name>
    </ligand>
</feature>
<dbReference type="PANTHER" id="PTHR11051">
    <property type="entry name" value="GLYCOSYL HYDROLASE-RELATED"/>
    <property type="match status" value="1"/>
</dbReference>
<feature type="domain" description="Glycoside hydrolase family 65 central catalytic" evidence="7">
    <location>
        <begin position="307"/>
        <end position="671"/>
    </location>
</feature>
<feature type="binding site" evidence="5">
    <location>
        <begin position="583"/>
        <end position="584"/>
    </location>
    <ligand>
        <name>substrate</name>
    </ligand>
</feature>
<dbReference type="OrthoDB" id="127395at2"/>
<name>G5IK61_9FIRM</name>
<reference evidence="10 11" key="1">
    <citation type="submission" date="2011-08" db="EMBL/GenBank/DDBJ databases">
        <title>The Genome Sequence of Clostridium hathewayi WAL-18680.</title>
        <authorList>
            <consortium name="The Broad Institute Genome Sequencing Platform"/>
            <person name="Earl A."/>
            <person name="Ward D."/>
            <person name="Feldgarden M."/>
            <person name="Gevers D."/>
            <person name="Finegold S.M."/>
            <person name="Summanen P.H."/>
            <person name="Molitoris D.R."/>
            <person name="Song M."/>
            <person name="Daigneault M."/>
            <person name="Allen-Vercoe E."/>
            <person name="Young S.K."/>
            <person name="Zeng Q."/>
            <person name="Gargeya S."/>
            <person name="Fitzgerald M."/>
            <person name="Haas B."/>
            <person name="Abouelleil A."/>
            <person name="Alvarado L."/>
            <person name="Arachchi H.M."/>
            <person name="Berlin A."/>
            <person name="Brown A."/>
            <person name="Chapman S.B."/>
            <person name="Chen Z."/>
            <person name="Dunbar C."/>
            <person name="Freedman E."/>
            <person name="Gearin G."/>
            <person name="Gellesch M."/>
            <person name="Goldberg J."/>
            <person name="Griggs A."/>
            <person name="Gujja S."/>
            <person name="Heiman D."/>
            <person name="Howarth C."/>
            <person name="Larson L."/>
            <person name="Lui A."/>
            <person name="MacDonald P.J.P."/>
            <person name="Montmayeur A."/>
            <person name="Murphy C."/>
            <person name="Neiman D."/>
            <person name="Pearson M."/>
            <person name="Priest M."/>
            <person name="Roberts A."/>
            <person name="Saif S."/>
            <person name="Shea T."/>
            <person name="Shenoy N."/>
            <person name="Sisk P."/>
            <person name="Stolte C."/>
            <person name="Sykes S."/>
            <person name="Wortman J."/>
            <person name="Nusbaum C."/>
            <person name="Birren B."/>
        </authorList>
    </citation>
    <scope>NUCLEOTIDE SEQUENCE [LARGE SCALE GENOMIC DNA]</scope>
    <source>
        <strain evidence="10 11">WAL-18680</strain>
    </source>
</reference>
<dbReference type="SUPFAM" id="SSF74650">
    <property type="entry name" value="Galactose mutarotase-like"/>
    <property type="match status" value="1"/>
</dbReference>
<dbReference type="InterPro" id="IPR011013">
    <property type="entry name" value="Gal_mutarotase_sf_dom"/>
</dbReference>
<evidence type="ECO:0000256" key="3">
    <source>
        <dbReference type="ARBA" id="ARBA00022679"/>
    </source>
</evidence>
<dbReference type="InterPro" id="IPR005194">
    <property type="entry name" value="Glyco_hydro_65_C"/>
</dbReference>
<keyword evidence="3" id="KW-0808">Transferase</keyword>
<dbReference type="Gene3D" id="1.50.10.10">
    <property type="match status" value="1"/>
</dbReference>
<dbReference type="RefSeq" id="WP_006781880.1">
    <property type="nucleotide sequence ID" value="NZ_CP040506.1"/>
</dbReference>
<dbReference type="EMBL" id="ADLN01000107">
    <property type="protein sequence ID" value="EHI58125.1"/>
    <property type="molecule type" value="Genomic_DNA"/>
</dbReference>
<dbReference type="GO" id="GO:0016757">
    <property type="term" value="F:glycosyltransferase activity"/>
    <property type="evidence" value="ECO:0007669"/>
    <property type="project" value="UniProtKB-KW"/>
</dbReference>
<sequence>MSGNEHSWVLSCEEFCSETKLHTAPIYTIGNGLFCCRGFMEEEQEGIAGLGGIYMAGVFGHADYRPWRGEGRELVNIPNFFALRIFINEKPITITEETVTSFNMELDMQNGIFKRSYVYQEDGTPLAAFSFERFAGWHERHMAGQSLSVTPLQPDLDIQIELDTRTDITNLNLVSCEPYPIQPGRKQFDEDVHTEQVVSVTIPRPEQIRMAFVQKTTASGASREVTPSCHCYHITSKPGETAIIKKLIAVSLSLEDGDAVEELAVQRLGGLNSYQEELEQHENAMARFWETSDILLQGSPEDQQTIRYNILQLAQSCPSHTSHASIGARGLTGEMYEGSVFWDTEIFMLPFFSLVHPDSARQLLTFRRHTLPEARIHARNNWFEGAMYGWQVNAMGVEQTPQGVGAYYSIHVIADIAYAILDYLTCTGDTGFMLDGGLEILIETARFWASRVSLNEDGFYHILAVRGPNEYDVLVNNNLYTNMMARENFILCRELLDEFSQSHPETLASLLSRLHLTEQEVAHWKEIEEHILLPYDGKQKLWLEDDTYLRRTPLDMKKAKPTAKRIIDTTIPYEALPFYQVSKQADVLHLMKNLPWYFTEEEIRTAYDFYQPKTAFDSSLAYSMFALMAARLGNMEEAVSYYEKSSQLDIRNVQLNTISGLHFANFGGTWQALVFGFGGIQIRKEQTEINPHLPGKWERMVFTLILKGHPIRFDISHSQIRLESLADSHAASAVFLVNGRQYHLNGGDTLLIPMAQEVSHEEL</sequence>
<gene>
    <name evidence="10" type="ORF">HMPREF9473_03889</name>
</gene>
<dbReference type="InterPro" id="IPR019734">
    <property type="entry name" value="TPR_rpt"/>
</dbReference>
<accession>G5IK61</accession>
<feature type="active site" description="Proton donor" evidence="4">
    <location>
        <position position="470"/>
    </location>
</feature>
<dbReference type="AlphaFoldDB" id="G5IK61"/>
<dbReference type="InterPro" id="IPR037018">
    <property type="entry name" value="GH65_N"/>
</dbReference>
<evidence type="ECO:0000313" key="10">
    <source>
        <dbReference type="EMBL" id="EHI58125.1"/>
    </source>
</evidence>
<dbReference type="Gene3D" id="2.70.98.40">
    <property type="entry name" value="Glycoside hydrolase, family 65, N-terminal domain"/>
    <property type="match status" value="1"/>
</dbReference>
<dbReference type="Pfam" id="PF03636">
    <property type="entry name" value="Glyco_hydro_65N"/>
    <property type="match status" value="1"/>
</dbReference>
<dbReference type="InterPro" id="IPR005195">
    <property type="entry name" value="Glyco_hydro_65_M"/>
</dbReference>
<comment type="caution">
    <text evidence="10">The sequence shown here is derived from an EMBL/GenBank/DDBJ whole genome shotgun (WGS) entry which is preliminary data.</text>
</comment>
<dbReference type="PATRIC" id="fig|742737.3.peg.3873"/>
<dbReference type="SUPFAM" id="SSF48208">
    <property type="entry name" value="Six-hairpin glycosidases"/>
    <property type="match status" value="1"/>
</dbReference>
<dbReference type="InterPro" id="IPR017045">
    <property type="entry name" value="Malt_Pase/Glycosyl_Hdrlase"/>
</dbReference>
<dbReference type="HOGENOM" id="CLU_006285_2_1_9"/>
<dbReference type="GO" id="GO:0004553">
    <property type="term" value="F:hydrolase activity, hydrolyzing O-glycosyl compounds"/>
    <property type="evidence" value="ECO:0007669"/>
    <property type="project" value="TreeGrafter"/>
</dbReference>
<evidence type="ECO:0000256" key="2">
    <source>
        <dbReference type="ARBA" id="ARBA00022676"/>
    </source>
</evidence>
<dbReference type="Pfam" id="PF03633">
    <property type="entry name" value="Glyco_hydro_65C"/>
    <property type="match status" value="1"/>
</dbReference>
<feature type="domain" description="Glycoside hydrolase family 65 N-terminal" evidence="9">
    <location>
        <begin position="14"/>
        <end position="252"/>
    </location>
</feature>
<protein>
    <submittedName>
        <fullName evidence="10">Uncharacterized protein</fullName>
    </submittedName>
</protein>
<keyword evidence="6" id="KW-0802">TPR repeat</keyword>
<dbReference type="InterPro" id="IPR005196">
    <property type="entry name" value="Glyco_hydro_65_N"/>
</dbReference>
<dbReference type="Pfam" id="PF03632">
    <property type="entry name" value="Glyco_hydro_65m"/>
    <property type="match status" value="1"/>
</dbReference>
<dbReference type="PROSITE" id="PS50005">
    <property type="entry name" value="TPR"/>
    <property type="match status" value="1"/>
</dbReference>
<feature type="domain" description="Glycoside hydrolase family 65 C-terminal" evidence="8">
    <location>
        <begin position="682"/>
        <end position="744"/>
    </location>
</feature>
<feature type="repeat" description="TPR" evidence="6">
    <location>
        <begin position="619"/>
        <end position="652"/>
    </location>
</feature>
<dbReference type="InterPro" id="IPR008928">
    <property type="entry name" value="6-hairpin_glycosidase_sf"/>
</dbReference>
<evidence type="ECO:0000313" key="11">
    <source>
        <dbReference type="Proteomes" id="UP000005384"/>
    </source>
</evidence>
<evidence type="ECO:0000259" key="9">
    <source>
        <dbReference type="Pfam" id="PF03636"/>
    </source>
</evidence>
<keyword evidence="11" id="KW-1185">Reference proteome</keyword>
<dbReference type="GO" id="GO:0030246">
    <property type="term" value="F:carbohydrate binding"/>
    <property type="evidence" value="ECO:0007669"/>
    <property type="project" value="InterPro"/>
</dbReference>
<dbReference type="PIRSF" id="PIRSF036289">
    <property type="entry name" value="Glycosyl_hydrolase_malt_phosph"/>
    <property type="match status" value="1"/>
</dbReference>
<dbReference type="GO" id="GO:0005975">
    <property type="term" value="P:carbohydrate metabolic process"/>
    <property type="evidence" value="ECO:0007669"/>
    <property type="project" value="InterPro"/>
</dbReference>
<comment type="similarity">
    <text evidence="1">Belongs to the glycosyl hydrolase 65 family.</text>
</comment>
<dbReference type="PANTHER" id="PTHR11051:SF8">
    <property type="entry name" value="PROTEIN-GLUCOSYLGALACTOSYLHYDROXYLYSINE GLUCOSIDASE"/>
    <property type="match status" value="1"/>
</dbReference>
<evidence type="ECO:0000259" key="8">
    <source>
        <dbReference type="Pfam" id="PF03633"/>
    </source>
</evidence>
<evidence type="ECO:0000256" key="6">
    <source>
        <dbReference type="PROSITE-ProRule" id="PRU00339"/>
    </source>
</evidence>
<evidence type="ECO:0000256" key="1">
    <source>
        <dbReference type="ARBA" id="ARBA00006768"/>
    </source>
</evidence>
<organism evidence="10 11">
    <name type="scientific">Hungatella hathewayi WAL-18680</name>
    <dbReference type="NCBI Taxonomy" id="742737"/>
    <lineage>
        <taxon>Bacteria</taxon>
        <taxon>Bacillati</taxon>
        <taxon>Bacillota</taxon>
        <taxon>Clostridia</taxon>
        <taxon>Lachnospirales</taxon>
        <taxon>Lachnospiraceae</taxon>
        <taxon>Hungatella</taxon>
    </lineage>
</organism>
<dbReference type="Gene3D" id="2.60.420.10">
    <property type="entry name" value="Maltose phosphorylase, domain 3"/>
    <property type="match status" value="1"/>
</dbReference>
<dbReference type="InterPro" id="IPR012341">
    <property type="entry name" value="6hp_glycosidase-like_sf"/>
</dbReference>
<proteinExistence type="inferred from homology"/>
<evidence type="ECO:0000256" key="4">
    <source>
        <dbReference type="PIRSR" id="PIRSR036289-50"/>
    </source>
</evidence>
<evidence type="ECO:0000259" key="7">
    <source>
        <dbReference type="Pfam" id="PF03632"/>
    </source>
</evidence>
<dbReference type="Proteomes" id="UP000005384">
    <property type="component" value="Unassembled WGS sequence"/>
</dbReference>
<keyword evidence="2" id="KW-0328">Glycosyltransferase</keyword>